<dbReference type="GO" id="GO:0016779">
    <property type="term" value="F:nucleotidyltransferase activity"/>
    <property type="evidence" value="ECO:0007669"/>
    <property type="project" value="UniProtKB-KW"/>
</dbReference>
<proteinExistence type="predicted"/>
<reference evidence="1 2" key="1">
    <citation type="submission" date="2016-10" db="EMBL/GenBank/DDBJ databases">
        <authorList>
            <person name="de Groot N.N."/>
        </authorList>
    </citation>
    <scope>NUCLEOTIDE SEQUENCE [LARGE SCALE GENOMIC DNA]</scope>
    <source>
        <strain evidence="1 2">Calf135</strain>
    </source>
</reference>
<dbReference type="AlphaFoldDB" id="A0A1H8KER8"/>
<gene>
    <name evidence="1" type="ORF">SAMN05216454_12915</name>
</gene>
<feature type="non-terminal residue" evidence="1">
    <location>
        <position position="1"/>
    </location>
</feature>
<keyword evidence="1" id="KW-0808">Transferase</keyword>
<sequence>INPFVKVETENIKVTERNVGKIIENENIIVEAFDDAKSKAMLVNEVLEKHSGKTIVSASGMAGLEDSNNIKTKRIMKNLYISGDGYTDFEEYSGIMAPRVMICAGHQANTVLRIILEKED</sequence>
<keyword evidence="1" id="KW-0548">Nucleotidyltransferase</keyword>
<protein>
    <submittedName>
        <fullName evidence="1">Sulfur carrier protein ThiS adenylyltransferase</fullName>
    </submittedName>
</protein>
<dbReference type="Gene3D" id="3.40.50.720">
    <property type="entry name" value="NAD(P)-binding Rossmann-like Domain"/>
    <property type="match status" value="1"/>
</dbReference>
<name>A0A1H8KER8_9FIRM</name>
<evidence type="ECO:0000313" key="1">
    <source>
        <dbReference type="EMBL" id="SEN91460.1"/>
    </source>
</evidence>
<dbReference type="GO" id="GO:0008641">
    <property type="term" value="F:ubiquitin-like modifier activating enzyme activity"/>
    <property type="evidence" value="ECO:0007669"/>
    <property type="project" value="InterPro"/>
</dbReference>
<organism evidence="1 2">
    <name type="scientific">Peptostreptococcus russellii</name>
    <dbReference type="NCBI Taxonomy" id="215200"/>
    <lineage>
        <taxon>Bacteria</taxon>
        <taxon>Bacillati</taxon>
        <taxon>Bacillota</taxon>
        <taxon>Clostridia</taxon>
        <taxon>Peptostreptococcales</taxon>
        <taxon>Peptostreptococcaceae</taxon>
        <taxon>Peptostreptococcus</taxon>
    </lineage>
</organism>
<dbReference type="Proteomes" id="UP000199512">
    <property type="component" value="Unassembled WGS sequence"/>
</dbReference>
<keyword evidence="2" id="KW-1185">Reference proteome</keyword>
<accession>A0A1H8KER8</accession>
<dbReference type="InterPro" id="IPR035985">
    <property type="entry name" value="Ubiquitin-activating_enz"/>
</dbReference>
<dbReference type="SUPFAM" id="SSF69572">
    <property type="entry name" value="Activating enzymes of the ubiquitin-like proteins"/>
    <property type="match status" value="1"/>
</dbReference>
<dbReference type="STRING" id="215200.SAMN05216454_12915"/>
<evidence type="ECO:0000313" key="2">
    <source>
        <dbReference type="Proteomes" id="UP000199512"/>
    </source>
</evidence>
<dbReference type="EMBL" id="FODF01000029">
    <property type="protein sequence ID" value="SEN91460.1"/>
    <property type="molecule type" value="Genomic_DNA"/>
</dbReference>